<proteinExistence type="predicted"/>
<organism evidence="2">
    <name type="scientific">marine sediment metagenome</name>
    <dbReference type="NCBI Taxonomy" id="412755"/>
    <lineage>
        <taxon>unclassified sequences</taxon>
        <taxon>metagenomes</taxon>
        <taxon>ecological metagenomes</taxon>
    </lineage>
</organism>
<accession>X1AHR3</accession>
<sequence length="139" mass="15863">MKKLNKYSIVLLIIISLTVVPIIVLDLHIYNKNLTDSTPPTKIQGNLHVSNLDEKAVIVYFNKSTYDISAVNRFEFYGGVLKENENWNGLFNNFSGFAGIIPYENISYYKNEFSDINIDTDEIIDVQMNYASVQVQSVN</sequence>
<name>X1AHR3_9ZZZZ</name>
<reference evidence="2" key="1">
    <citation type="journal article" date="2014" name="Front. Microbiol.">
        <title>High frequency of phylogenetically diverse reductive dehalogenase-homologous genes in deep subseafloor sedimentary metagenomes.</title>
        <authorList>
            <person name="Kawai M."/>
            <person name="Futagami T."/>
            <person name="Toyoda A."/>
            <person name="Takaki Y."/>
            <person name="Nishi S."/>
            <person name="Hori S."/>
            <person name="Arai W."/>
            <person name="Tsubouchi T."/>
            <person name="Morono Y."/>
            <person name="Uchiyama I."/>
            <person name="Ito T."/>
            <person name="Fujiyama A."/>
            <person name="Inagaki F."/>
            <person name="Takami H."/>
        </authorList>
    </citation>
    <scope>NUCLEOTIDE SEQUENCE</scope>
    <source>
        <strain evidence="2">Expedition CK06-06</strain>
    </source>
</reference>
<feature type="non-terminal residue" evidence="2">
    <location>
        <position position="139"/>
    </location>
</feature>
<comment type="caution">
    <text evidence="2">The sequence shown here is derived from an EMBL/GenBank/DDBJ whole genome shotgun (WGS) entry which is preliminary data.</text>
</comment>
<feature type="transmembrane region" description="Helical" evidence="1">
    <location>
        <begin position="7"/>
        <end position="30"/>
    </location>
</feature>
<evidence type="ECO:0000313" key="2">
    <source>
        <dbReference type="EMBL" id="GAG82150.1"/>
    </source>
</evidence>
<gene>
    <name evidence="2" type="ORF">S01H4_31671</name>
</gene>
<protein>
    <submittedName>
        <fullName evidence="2">Uncharacterized protein</fullName>
    </submittedName>
</protein>
<dbReference type="AlphaFoldDB" id="X1AHR3"/>
<keyword evidence="1" id="KW-0812">Transmembrane</keyword>
<dbReference type="EMBL" id="BART01016471">
    <property type="protein sequence ID" value="GAG82150.1"/>
    <property type="molecule type" value="Genomic_DNA"/>
</dbReference>
<keyword evidence="1" id="KW-0472">Membrane</keyword>
<evidence type="ECO:0000256" key="1">
    <source>
        <dbReference type="SAM" id="Phobius"/>
    </source>
</evidence>
<keyword evidence="1" id="KW-1133">Transmembrane helix</keyword>